<evidence type="ECO:0000256" key="1">
    <source>
        <dbReference type="ARBA" id="ARBA00022527"/>
    </source>
</evidence>
<evidence type="ECO:0000256" key="5">
    <source>
        <dbReference type="ARBA" id="ARBA00022840"/>
    </source>
</evidence>
<dbReference type="VEuPathDB" id="FungiDB:BON22_0553"/>
<dbReference type="GO" id="GO:0005956">
    <property type="term" value="C:protein kinase CK2 complex"/>
    <property type="evidence" value="ECO:0007669"/>
    <property type="project" value="TreeGrafter"/>
</dbReference>
<name>A0A061AQN1_CYBFA</name>
<evidence type="ECO:0000313" key="13">
    <source>
        <dbReference type="EMBL" id="CDR37006.1"/>
    </source>
</evidence>
<dbReference type="EMBL" id="LK052886">
    <property type="protein sequence ID" value="CDR37006.1"/>
    <property type="molecule type" value="Genomic_DNA"/>
</dbReference>
<dbReference type="GO" id="GO:0005654">
    <property type="term" value="C:nucleoplasm"/>
    <property type="evidence" value="ECO:0007669"/>
    <property type="project" value="UniProtKB-ARBA"/>
</dbReference>
<evidence type="ECO:0000256" key="6">
    <source>
        <dbReference type="ARBA" id="ARBA00047899"/>
    </source>
</evidence>
<sequence length="351" mass="40642">MTSTYPKAERVYSVARVYADANERRPREYWDYENGFEIEWGHISNYEIISKIGRGKYSEVFMGLNIVNNQPCVIKVLKPVKIKKIYREVKILQNLTGGPNIIGLLDLVRDTHSKIPALIFEEIKNVDFRTLYAKFKKADIQYYFTQLLIALDYSHSMGIIHRDVKPQNIMIDPFQKKLRLIDWGLAEFYHTAVDYNVRVASRYHKGPELLVNCNQYDYSLDLWSVGAMIAAIVFKKEPFFRGDSNFDQLLKIADVLGTDELFKYLNKYGITLSKEYTAVLGRDPAKGGDKDSKTYRPRKPWTAFINEGNKALAADPDVLDLIDNLLRYDHQERLTAKEAMDHPFFKGVAQK</sequence>
<dbReference type="SUPFAM" id="SSF56112">
    <property type="entry name" value="Protein kinase-like (PK-like)"/>
    <property type="match status" value="1"/>
</dbReference>
<accession>A0A061AQN1</accession>
<dbReference type="PROSITE" id="PS50011">
    <property type="entry name" value="PROTEIN_KINASE_DOM"/>
    <property type="match status" value="1"/>
</dbReference>
<dbReference type="GO" id="GO:0032040">
    <property type="term" value="C:small-subunit processome"/>
    <property type="evidence" value="ECO:0007669"/>
    <property type="project" value="UniProtKB-ARBA"/>
</dbReference>
<dbReference type="PANTHER" id="PTHR24054">
    <property type="entry name" value="CASEIN KINASE II SUBUNIT ALPHA"/>
    <property type="match status" value="1"/>
</dbReference>
<keyword evidence="15" id="KW-1185">Reference proteome</keyword>
<comment type="subunit">
    <text evidence="11">Heterotetramer.</text>
</comment>
<keyword evidence="5 9" id="KW-0067">ATP-binding</keyword>
<keyword evidence="11" id="KW-0539">Nucleus</keyword>
<dbReference type="AlphaFoldDB" id="A0A061AQN1"/>
<dbReference type="OrthoDB" id="10254671at2759"/>
<evidence type="ECO:0000256" key="4">
    <source>
        <dbReference type="ARBA" id="ARBA00022777"/>
    </source>
</evidence>
<comment type="similarity">
    <text evidence="11">Belongs to the protein kinase superfamily. Ser/Thr protein kinase family. CK2 subfamily.</text>
</comment>
<dbReference type="GO" id="GO:0060962">
    <property type="term" value="P:regulation of ribosomal protein gene transcription by RNA polymerase II"/>
    <property type="evidence" value="ECO:0007669"/>
    <property type="project" value="UniProtKB-ARBA"/>
</dbReference>
<dbReference type="GO" id="GO:0004674">
    <property type="term" value="F:protein serine/threonine kinase activity"/>
    <property type="evidence" value="ECO:0007669"/>
    <property type="project" value="UniProtKB-UniRule"/>
</dbReference>
<feature type="domain" description="Protein kinase" evidence="12">
    <location>
        <begin position="46"/>
        <end position="345"/>
    </location>
</feature>
<dbReference type="OMA" id="ACEKRPQ"/>
<organism evidence="13">
    <name type="scientific">Cyberlindnera fabianii</name>
    <name type="common">Yeast</name>
    <name type="synonym">Hansenula fabianii</name>
    <dbReference type="NCBI Taxonomy" id="36022"/>
    <lineage>
        <taxon>Eukaryota</taxon>
        <taxon>Fungi</taxon>
        <taxon>Dikarya</taxon>
        <taxon>Ascomycota</taxon>
        <taxon>Saccharomycotina</taxon>
        <taxon>Saccharomycetes</taxon>
        <taxon>Phaffomycetales</taxon>
        <taxon>Phaffomycetaceae</taxon>
        <taxon>Cyberlindnera</taxon>
    </lineage>
</organism>
<dbReference type="GO" id="GO:0005829">
    <property type="term" value="C:cytosol"/>
    <property type="evidence" value="ECO:0007669"/>
    <property type="project" value="TreeGrafter"/>
</dbReference>
<comment type="subcellular location">
    <subcellularLocation>
        <location evidence="11">Nucleus</location>
    </subcellularLocation>
</comment>
<evidence type="ECO:0000313" key="14">
    <source>
        <dbReference type="EMBL" id="ONH69294.1"/>
    </source>
</evidence>
<dbReference type="FunFam" id="1.10.510.10:FF:000459">
    <property type="entry name" value="Casein kinase II subunit alpha"/>
    <property type="match status" value="1"/>
</dbReference>
<gene>
    <name evidence="14" type="ORF">BON22_0553</name>
    <name evidence="13" type="ORF">CYFA0S_01e06370g</name>
</gene>
<dbReference type="GO" id="GO:0006356">
    <property type="term" value="P:regulation of transcription by RNA polymerase I"/>
    <property type="evidence" value="ECO:0007669"/>
    <property type="project" value="UniProtKB-ARBA"/>
</dbReference>
<dbReference type="GO" id="GO:0006974">
    <property type="term" value="P:DNA damage response"/>
    <property type="evidence" value="ECO:0007669"/>
    <property type="project" value="UniProtKB-ARBA"/>
</dbReference>
<dbReference type="InterPro" id="IPR000719">
    <property type="entry name" value="Prot_kinase_dom"/>
</dbReference>
<dbReference type="InterPro" id="IPR045216">
    <property type="entry name" value="CK2_alpha"/>
</dbReference>
<dbReference type="EMBL" id="MPUK01000001">
    <property type="protein sequence ID" value="ONH69294.1"/>
    <property type="molecule type" value="Genomic_DNA"/>
</dbReference>
<evidence type="ECO:0000256" key="7">
    <source>
        <dbReference type="ARBA" id="ARBA00048679"/>
    </source>
</evidence>
<evidence type="ECO:0000256" key="8">
    <source>
        <dbReference type="ARBA" id="ARBA00053883"/>
    </source>
</evidence>
<dbReference type="STRING" id="36022.A0A061AQN1"/>
<reference evidence="14" key="3">
    <citation type="submission" date="2017-01" db="EMBL/GenBank/DDBJ databases">
        <authorList>
            <person name="Mah S.A."/>
            <person name="Swanson W.J."/>
            <person name="Moy G.W."/>
            <person name="Vacquier V.D."/>
        </authorList>
    </citation>
    <scope>NUCLEOTIDE SEQUENCE [LARGE SCALE GENOMIC DNA]</scope>
    <source>
        <strain evidence="14">65</strain>
    </source>
</reference>
<evidence type="ECO:0000256" key="9">
    <source>
        <dbReference type="PROSITE-ProRule" id="PRU10141"/>
    </source>
</evidence>
<feature type="binding site" evidence="9">
    <location>
        <position position="75"/>
    </location>
    <ligand>
        <name>ATP</name>
        <dbReference type="ChEBI" id="CHEBI:30616"/>
    </ligand>
</feature>
<evidence type="ECO:0000259" key="12">
    <source>
        <dbReference type="PROSITE" id="PS50011"/>
    </source>
</evidence>
<dbReference type="GO" id="GO:0032545">
    <property type="term" value="C:CURI complex"/>
    <property type="evidence" value="ECO:0007669"/>
    <property type="project" value="UniProtKB-ARBA"/>
</dbReference>
<reference evidence="13" key="1">
    <citation type="journal article" date="2014" name="Genome Announc.">
        <title>Genome sequence of the yeast Cyberlindnera fabianii (Hansenula fabianii).</title>
        <authorList>
            <person name="Freel K.C."/>
            <person name="Sarilar V."/>
            <person name="Neuveglise C."/>
            <person name="Devillers H."/>
            <person name="Friedrich A."/>
            <person name="Schacherer J."/>
        </authorList>
    </citation>
    <scope>NUCLEOTIDE SEQUENCE</scope>
    <source>
        <strain evidence="13">YJS4271</strain>
    </source>
</reference>
<proteinExistence type="inferred from homology"/>
<evidence type="ECO:0000256" key="3">
    <source>
        <dbReference type="ARBA" id="ARBA00022741"/>
    </source>
</evidence>
<evidence type="ECO:0000256" key="10">
    <source>
        <dbReference type="RuleBase" id="RU000304"/>
    </source>
</evidence>
<dbReference type="GO" id="GO:0034456">
    <property type="term" value="C:UTP-C complex"/>
    <property type="evidence" value="ECO:0007669"/>
    <property type="project" value="UniProtKB-ARBA"/>
</dbReference>
<dbReference type="Gene3D" id="1.10.510.10">
    <property type="entry name" value="Transferase(Phosphotransferase) domain 1"/>
    <property type="match status" value="1"/>
</dbReference>
<dbReference type="PANTHER" id="PTHR24054:SF27">
    <property type="entry name" value="CASEIN KINASE II SUBUNIT ALPHA"/>
    <property type="match status" value="1"/>
</dbReference>
<dbReference type="GO" id="GO:0051726">
    <property type="term" value="P:regulation of cell cycle"/>
    <property type="evidence" value="ECO:0007669"/>
    <property type="project" value="TreeGrafter"/>
</dbReference>
<comment type="function">
    <text evidence="8">Catalytic subunit of a constitutively active serine/threonine-protein kinase complex that phosphorylates a large number of substrates containing acidic residues C-terminal to the phosphorylated serine or threonine. Phosphorylates YTA7 during S-phase to promote transcription of histones.</text>
</comment>
<keyword evidence="4 11" id="KW-0418">Kinase</keyword>
<reference evidence="15" key="2">
    <citation type="journal article" date="2017" name="Genome Announc.">
        <title>Genome sequences of Cyberlindnera fabianii 65, Pichia kudriavzevii 129, and Saccharomyces cerevisiae 131 isolated from fermented masau fruits in Zimbabwe.</title>
        <authorList>
            <person name="van Rijswijck I.M.H."/>
            <person name="Derks M.F.L."/>
            <person name="Abee T."/>
            <person name="de Ridder D."/>
            <person name="Smid E.J."/>
        </authorList>
    </citation>
    <scope>NUCLEOTIDE SEQUENCE [LARGE SCALE GENOMIC DNA]</scope>
    <source>
        <strain evidence="15">65</strain>
    </source>
</reference>
<dbReference type="PROSITE" id="PS00108">
    <property type="entry name" value="PROTEIN_KINASE_ST"/>
    <property type="match status" value="1"/>
</dbReference>
<keyword evidence="3 9" id="KW-0547">Nucleotide-binding</keyword>
<dbReference type="SMART" id="SM00220">
    <property type="entry name" value="S_TKc"/>
    <property type="match status" value="1"/>
</dbReference>
<dbReference type="GO" id="GO:0005524">
    <property type="term" value="F:ATP binding"/>
    <property type="evidence" value="ECO:0007669"/>
    <property type="project" value="UniProtKB-UniRule"/>
</dbReference>
<dbReference type="GO" id="GO:0006359">
    <property type="term" value="P:regulation of transcription by RNA polymerase III"/>
    <property type="evidence" value="ECO:0007669"/>
    <property type="project" value="TreeGrafter"/>
</dbReference>
<comment type="catalytic activity">
    <reaction evidence="6 11">
        <text>L-threonyl-[protein] + ATP = O-phospho-L-threonyl-[protein] + ADP + H(+)</text>
        <dbReference type="Rhea" id="RHEA:46608"/>
        <dbReference type="Rhea" id="RHEA-COMP:11060"/>
        <dbReference type="Rhea" id="RHEA-COMP:11605"/>
        <dbReference type="ChEBI" id="CHEBI:15378"/>
        <dbReference type="ChEBI" id="CHEBI:30013"/>
        <dbReference type="ChEBI" id="CHEBI:30616"/>
        <dbReference type="ChEBI" id="CHEBI:61977"/>
        <dbReference type="ChEBI" id="CHEBI:456216"/>
        <dbReference type="EC" id="2.7.11.1"/>
    </reaction>
</comment>
<dbReference type="CDD" id="cd14132">
    <property type="entry name" value="STKc_CK2_alpha"/>
    <property type="match status" value="1"/>
</dbReference>
<dbReference type="GO" id="GO:0007535">
    <property type="term" value="P:donor selection"/>
    <property type="evidence" value="ECO:0007669"/>
    <property type="project" value="UniProtKB-ARBA"/>
</dbReference>
<keyword evidence="1 10" id="KW-0723">Serine/threonine-protein kinase</keyword>
<dbReference type="Pfam" id="PF00069">
    <property type="entry name" value="Pkinase"/>
    <property type="match status" value="1"/>
</dbReference>
<evidence type="ECO:0000256" key="11">
    <source>
        <dbReference type="RuleBase" id="RU369118"/>
    </source>
</evidence>
<evidence type="ECO:0000313" key="15">
    <source>
        <dbReference type="Proteomes" id="UP000189513"/>
    </source>
</evidence>
<dbReference type="Proteomes" id="UP000189513">
    <property type="component" value="Unassembled WGS sequence"/>
</dbReference>
<comment type="catalytic activity">
    <reaction evidence="7 11">
        <text>L-seryl-[protein] + ATP = O-phospho-L-seryl-[protein] + ADP + H(+)</text>
        <dbReference type="Rhea" id="RHEA:17989"/>
        <dbReference type="Rhea" id="RHEA-COMP:9863"/>
        <dbReference type="Rhea" id="RHEA-COMP:11604"/>
        <dbReference type="ChEBI" id="CHEBI:15378"/>
        <dbReference type="ChEBI" id="CHEBI:29999"/>
        <dbReference type="ChEBI" id="CHEBI:30616"/>
        <dbReference type="ChEBI" id="CHEBI:83421"/>
        <dbReference type="ChEBI" id="CHEBI:456216"/>
        <dbReference type="EC" id="2.7.11.1"/>
    </reaction>
</comment>
<evidence type="ECO:0000256" key="2">
    <source>
        <dbReference type="ARBA" id="ARBA00022679"/>
    </source>
</evidence>
<dbReference type="InterPro" id="IPR011009">
    <property type="entry name" value="Kinase-like_dom_sf"/>
</dbReference>
<dbReference type="Gene3D" id="3.30.200.20">
    <property type="entry name" value="Phosphorylase Kinase, domain 1"/>
    <property type="match status" value="1"/>
</dbReference>
<protein>
    <recommendedName>
        <fullName evidence="11">Casein kinase II subunit alpha</fullName>
        <shortName evidence="11">CK II alpha</shortName>
        <ecNumber evidence="11">2.7.11.1</ecNumber>
    </recommendedName>
</protein>
<dbReference type="GO" id="GO:0042790">
    <property type="term" value="P:nucleolar large rRNA transcription by RNA polymerase I"/>
    <property type="evidence" value="ECO:0007669"/>
    <property type="project" value="UniProtKB-ARBA"/>
</dbReference>
<dbReference type="GO" id="GO:0106310">
    <property type="term" value="F:protein serine kinase activity"/>
    <property type="evidence" value="ECO:0007669"/>
    <property type="project" value="UniProtKB-UniRule"/>
</dbReference>
<dbReference type="FunFam" id="3.30.200.20:FF:000088">
    <property type="entry name" value="Casein kinase II subunit alpha"/>
    <property type="match status" value="1"/>
</dbReference>
<dbReference type="InterPro" id="IPR008271">
    <property type="entry name" value="Ser/Thr_kinase_AS"/>
</dbReference>
<dbReference type="PROSITE" id="PS00107">
    <property type="entry name" value="PROTEIN_KINASE_ATP"/>
    <property type="match status" value="1"/>
</dbReference>
<dbReference type="InterPro" id="IPR017441">
    <property type="entry name" value="Protein_kinase_ATP_BS"/>
</dbReference>
<dbReference type="EC" id="2.7.11.1" evidence="11"/>
<keyword evidence="2 11" id="KW-0808">Transferase</keyword>